<proteinExistence type="inferred from homology"/>
<dbReference type="EMBL" id="JAJSOW010000102">
    <property type="protein sequence ID" value="KAI9178607.1"/>
    <property type="molecule type" value="Genomic_DNA"/>
</dbReference>
<evidence type="ECO:0000256" key="6">
    <source>
        <dbReference type="ARBA" id="ARBA00023136"/>
    </source>
</evidence>
<comment type="caution">
    <text evidence="8">The sequence shown here is derived from an EMBL/GenBank/DDBJ whole genome shotgun (WGS) entry which is preliminary data.</text>
</comment>
<evidence type="ECO:0000256" key="2">
    <source>
        <dbReference type="ARBA" id="ARBA00006921"/>
    </source>
</evidence>
<dbReference type="InterPro" id="IPR007274">
    <property type="entry name" value="Cop_transporter"/>
</dbReference>
<evidence type="ECO:0000256" key="7">
    <source>
        <dbReference type="SAM" id="Phobius"/>
    </source>
</evidence>
<reference evidence="8" key="1">
    <citation type="journal article" date="2022" name="Plant J.">
        <title>Strategies of tolerance reflected in two North American maple genomes.</title>
        <authorList>
            <person name="McEvoy S.L."/>
            <person name="Sezen U.U."/>
            <person name="Trouern-Trend A."/>
            <person name="McMahon S.M."/>
            <person name="Schaberg P.G."/>
            <person name="Yang J."/>
            <person name="Wegrzyn J.L."/>
            <person name="Swenson N.G."/>
        </authorList>
    </citation>
    <scope>NUCLEOTIDE SEQUENCE</scope>
    <source>
        <strain evidence="8">91603</strain>
    </source>
</reference>
<keyword evidence="4" id="KW-0406">Ion transport</keyword>
<keyword evidence="3 7" id="KW-0812">Transmembrane</keyword>
<dbReference type="GO" id="GO:0005886">
    <property type="term" value="C:plasma membrane"/>
    <property type="evidence" value="ECO:0007669"/>
    <property type="project" value="TreeGrafter"/>
</dbReference>
<evidence type="ECO:0000313" key="9">
    <source>
        <dbReference type="Proteomes" id="UP001064489"/>
    </source>
</evidence>
<keyword evidence="6 7" id="KW-0472">Membrane</keyword>
<keyword evidence="4" id="KW-0813">Transport</keyword>
<sequence>MMHSSTCPYPGIKVTILFDSWKTNTWLGYLFTLLALFLLCTSTKYQYMEDQRHIFKSLSSAKTALTAETPLFVKSSRVSFVRFTTTVLLGVNSTIEYLLM</sequence>
<keyword evidence="9" id="KW-1185">Reference proteome</keyword>
<dbReference type="Proteomes" id="UP001064489">
    <property type="component" value="Chromosome 5"/>
</dbReference>
<protein>
    <recommendedName>
        <fullName evidence="10">Copper transporter</fullName>
    </recommendedName>
</protein>
<dbReference type="AlphaFoldDB" id="A0AAD5IWV0"/>
<dbReference type="PANTHER" id="PTHR12483:SF27">
    <property type="entry name" value="COPPER TRANSPORT PROTEIN CTR1"/>
    <property type="match status" value="1"/>
</dbReference>
<name>A0AAD5IWV0_ACENE</name>
<comment type="similarity">
    <text evidence="2">Belongs to the copper transporter (Ctr) (TC 1.A.56) family. SLC31A subfamily.</text>
</comment>
<keyword evidence="4" id="KW-0186">Copper</keyword>
<keyword evidence="4" id="KW-0187">Copper transport</keyword>
<evidence type="ECO:0000256" key="4">
    <source>
        <dbReference type="ARBA" id="ARBA00022796"/>
    </source>
</evidence>
<feature type="transmembrane region" description="Helical" evidence="7">
    <location>
        <begin position="26"/>
        <end position="47"/>
    </location>
</feature>
<comment type="subcellular location">
    <subcellularLocation>
        <location evidence="1">Membrane</location>
        <topology evidence="1">Multi-pass membrane protein</topology>
    </subcellularLocation>
</comment>
<evidence type="ECO:0008006" key="10">
    <source>
        <dbReference type="Google" id="ProtNLM"/>
    </source>
</evidence>
<dbReference type="PANTHER" id="PTHR12483">
    <property type="entry name" value="SOLUTE CARRIER FAMILY 31 COPPER TRANSPORTERS"/>
    <property type="match status" value="1"/>
</dbReference>
<evidence type="ECO:0000313" key="8">
    <source>
        <dbReference type="EMBL" id="KAI9178607.1"/>
    </source>
</evidence>
<evidence type="ECO:0000256" key="3">
    <source>
        <dbReference type="ARBA" id="ARBA00022692"/>
    </source>
</evidence>
<keyword evidence="5 7" id="KW-1133">Transmembrane helix</keyword>
<evidence type="ECO:0000256" key="5">
    <source>
        <dbReference type="ARBA" id="ARBA00022989"/>
    </source>
</evidence>
<accession>A0AAD5IWV0</accession>
<organism evidence="8 9">
    <name type="scientific">Acer negundo</name>
    <name type="common">Box elder</name>
    <dbReference type="NCBI Taxonomy" id="4023"/>
    <lineage>
        <taxon>Eukaryota</taxon>
        <taxon>Viridiplantae</taxon>
        <taxon>Streptophyta</taxon>
        <taxon>Embryophyta</taxon>
        <taxon>Tracheophyta</taxon>
        <taxon>Spermatophyta</taxon>
        <taxon>Magnoliopsida</taxon>
        <taxon>eudicotyledons</taxon>
        <taxon>Gunneridae</taxon>
        <taxon>Pentapetalae</taxon>
        <taxon>rosids</taxon>
        <taxon>malvids</taxon>
        <taxon>Sapindales</taxon>
        <taxon>Sapindaceae</taxon>
        <taxon>Hippocastanoideae</taxon>
        <taxon>Acereae</taxon>
        <taxon>Acer</taxon>
    </lineage>
</organism>
<evidence type="ECO:0000256" key="1">
    <source>
        <dbReference type="ARBA" id="ARBA00004141"/>
    </source>
</evidence>
<reference evidence="8" key="2">
    <citation type="submission" date="2023-02" db="EMBL/GenBank/DDBJ databases">
        <authorList>
            <person name="Swenson N.G."/>
            <person name="Wegrzyn J.L."/>
            <person name="Mcevoy S.L."/>
        </authorList>
    </citation>
    <scope>NUCLEOTIDE SEQUENCE</scope>
    <source>
        <strain evidence="8">91603</strain>
        <tissue evidence="8">Leaf</tissue>
    </source>
</reference>
<dbReference type="GO" id="GO:0005375">
    <property type="term" value="F:copper ion transmembrane transporter activity"/>
    <property type="evidence" value="ECO:0007669"/>
    <property type="project" value="InterPro"/>
</dbReference>
<gene>
    <name evidence="8" type="ORF">LWI28_028466</name>
</gene>